<dbReference type="AlphaFoldDB" id="A0A9P3Q0Y6"/>
<gene>
    <name evidence="1" type="ORF">LshimejAT787_2100510</name>
</gene>
<accession>A0A9P3Q0Y6</accession>
<dbReference type="OrthoDB" id="2963292at2759"/>
<proteinExistence type="predicted"/>
<reference evidence="1" key="1">
    <citation type="submission" date="2022-07" db="EMBL/GenBank/DDBJ databases">
        <title>The genome of Lyophyllum shimeji provides insight into the initial evolution of ectomycorrhizal fungal genome.</title>
        <authorList>
            <person name="Kobayashi Y."/>
            <person name="Shibata T."/>
            <person name="Hirakawa H."/>
            <person name="Shigenobu S."/>
            <person name="Nishiyama T."/>
            <person name="Yamada A."/>
            <person name="Hasebe M."/>
            <person name="Kawaguchi M."/>
        </authorList>
    </citation>
    <scope>NUCLEOTIDE SEQUENCE</scope>
    <source>
        <strain evidence="1">AT787</strain>
    </source>
</reference>
<keyword evidence="2" id="KW-1185">Reference proteome</keyword>
<sequence length="330" mass="37929">MSLLFIYSISTVGDPRPPQLLPIRPPPRSYLAQAKQRKAAIAAAVELERTRIRIRENWETYGFRFKRLPPELQLMVLAFSAEWPETYRALVLVSRYMCHATQRACIPRMPVTLSTSKQLSAFASLVQRDARVGDLVHNLWISPLRREDSSLAYRILRACTNVRVLACDAWTLAATIANVKPTRLRHTMCRDLTLLLRCPEWESAMNTPHGLLFLRQLTHLRVVSEQTVPRELPLDNLTHLSYSTRRRPDDEDIERPWALSDRKIFPSLRQVVLTKRCGPEEPSAQKVKSKVVLLYVSRERTEMEMWCDMAAGQSIWHKASKASPVPKKPA</sequence>
<protein>
    <submittedName>
        <fullName evidence="1">Uncharacterized protein</fullName>
    </submittedName>
</protein>
<evidence type="ECO:0000313" key="2">
    <source>
        <dbReference type="Proteomes" id="UP001063166"/>
    </source>
</evidence>
<evidence type="ECO:0000313" key="1">
    <source>
        <dbReference type="EMBL" id="GLB45291.1"/>
    </source>
</evidence>
<dbReference type="EMBL" id="BRPK01000021">
    <property type="protein sequence ID" value="GLB45291.1"/>
    <property type="molecule type" value="Genomic_DNA"/>
</dbReference>
<name>A0A9P3Q0Y6_LYOSH</name>
<comment type="caution">
    <text evidence="1">The sequence shown here is derived from an EMBL/GenBank/DDBJ whole genome shotgun (WGS) entry which is preliminary data.</text>
</comment>
<organism evidence="1 2">
    <name type="scientific">Lyophyllum shimeji</name>
    <name type="common">Hon-shimeji</name>
    <name type="synonym">Tricholoma shimeji</name>
    <dbReference type="NCBI Taxonomy" id="47721"/>
    <lineage>
        <taxon>Eukaryota</taxon>
        <taxon>Fungi</taxon>
        <taxon>Dikarya</taxon>
        <taxon>Basidiomycota</taxon>
        <taxon>Agaricomycotina</taxon>
        <taxon>Agaricomycetes</taxon>
        <taxon>Agaricomycetidae</taxon>
        <taxon>Agaricales</taxon>
        <taxon>Tricholomatineae</taxon>
        <taxon>Lyophyllaceae</taxon>
        <taxon>Lyophyllum</taxon>
    </lineage>
</organism>
<dbReference type="Proteomes" id="UP001063166">
    <property type="component" value="Unassembled WGS sequence"/>
</dbReference>